<dbReference type="PANTHER" id="PTHR47628:SF1">
    <property type="entry name" value="ALIPHATIC AMIDASE EXPRESSION-REGULATING PROTEIN"/>
    <property type="match status" value="1"/>
</dbReference>
<evidence type="ECO:0000313" key="7">
    <source>
        <dbReference type="EMBL" id="MTT32184.1"/>
    </source>
</evidence>
<evidence type="ECO:0000256" key="2">
    <source>
        <dbReference type="ARBA" id="ARBA00022448"/>
    </source>
</evidence>
<evidence type="ECO:0000256" key="1">
    <source>
        <dbReference type="ARBA" id="ARBA00010062"/>
    </source>
</evidence>
<dbReference type="Pfam" id="PF13458">
    <property type="entry name" value="Peripla_BP_6"/>
    <property type="match status" value="1"/>
</dbReference>
<dbReference type="GO" id="GO:0006865">
    <property type="term" value="P:amino acid transport"/>
    <property type="evidence" value="ECO:0007669"/>
    <property type="project" value="UniProtKB-KW"/>
</dbReference>
<comment type="caution">
    <text evidence="7">The sequence shown here is derived from an EMBL/GenBank/DDBJ whole genome shotgun (WGS) entry which is preliminary data.</text>
</comment>
<evidence type="ECO:0000313" key="8">
    <source>
        <dbReference type="Proteomes" id="UP000440978"/>
    </source>
</evidence>
<sequence length="419" mass="46785">MKLKKLKFKRSAITVILLLCLSISLFGCNNASSSSDGKTIKLGVLEDRSGDFSLVGIQKYYAAKLAVEEINKNGGLLGKKVEMVAPDTQSDNNRYQEMAKRLILNDHVDAIMGAFSSASREAIRPIMEQNKMLYFYNNQYEGGVASKYTFNTGAIPDHQITPLIKEMIKNFGPKVYTIAADYNFGQISAKWVEKTVKENGGQVVNQEFIPLGVSQFSSTISRIKKAKPDVLVTLLVGQDQSSFYEQWAKSGDKSIPMASTVNMAQAYEHKRFAAPALANMYITATYMEELADKYPSAKTFVDKLQKKFPKNKYVGMEAESEYSGIMLWAKAVKKAKTTKTDAVIKALESGISYNGPAGKVSIDPKTHHTVRNVYLVHTDSQQKLHIDKEFKAVKPDWLSKDMGVDLTKKPEFKQYTPLK</sequence>
<dbReference type="AlphaFoldDB" id="A0A6N8CPS9"/>
<dbReference type="NCBIfam" id="TIGR03669">
    <property type="entry name" value="urea_ABC_arch"/>
    <property type="match status" value="1"/>
</dbReference>
<accession>A0A6N8CPS9</accession>
<keyword evidence="8" id="KW-1185">Reference proteome</keyword>
<reference evidence="7 8" key="1">
    <citation type="submission" date="2019-11" db="EMBL/GenBank/DDBJ databases">
        <title>Terrilactibacillus tamarindus sp. nov. BCM23-1 isolated from bark of Tamarindus indica.</title>
        <authorList>
            <person name="Kingkaew E."/>
            <person name="Tanasupawat S."/>
        </authorList>
    </citation>
    <scope>NUCLEOTIDE SEQUENCE [LARGE SCALE GENOMIC DNA]</scope>
    <source>
        <strain evidence="7 8">BCM23-1</strain>
    </source>
</reference>
<organism evidence="7 8">
    <name type="scientific">Terrilactibacillus tamarindi</name>
    <dbReference type="NCBI Taxonomy" id="2599694"/>
    <lineage>
        <taxon>Bacteria</taxon>
        <taxon>Bacillati</taxon>
        <taxon>Bacillota</taxon>
        <taxon>Bacilli</taxon>
        <taxon>Bacillales</taxon>
        <taxon>Bacillaceae</taxon>
        <taxon>Terrilactibacillus</taxon>
    </lineage>
</organism>
<protein>
    <submittedName>
        <fullName evidence="7">Urea ABC transporter substrate-binding protein</fullName>
    </submittedName>
</protein>
<feature type="domain" description="Leucine-binding protein" evidence="6">
    <location>
        <begin position="39"/>
        <end position="381"/>
    </location>
</feature>
<dbReference type="PRINTS" id="PR00337">
    <property type="entry name" value="LEUILEVALBP"/>
</dbReference>
<comment type="similarity">
    <text evidence="1">Belongs to the leucine-binding protein family.</text>
</comment>
<feature type="chain" id="PRO_5038451581" evidence="5">
    <location>
        <begin position="28"/>
        <end position="419"/>
    </location>
</feature>
<dbReference type="InterPro" id="IPR028081">
    <property type="entry name" value="Leu-bd"/>
</dbReference>
<dbReference type="SUPFAM" id="SSF53822">
    <property type="entry name" value="Periplasmic binding protein-like I"/>
    <property type="match status" value="1"/>
</dbReference>
<dbReference type="RefSeq" id="WP_155218914.1">
    <property type="nucleotide sequence ID" value="NZ_WNHB01000013.1"/>
</dbReference>
<gene>
    <name evidence="7" type="ORF">GMB86_09225</name>
</gene>
<proteinExistence type="inferred from homology"/>
<evidence type="ECO:0000256" key="3">
    <source>
        <dbReference type="ARBA" id="ARBA00022729"/>
    </source>
</evidence>
<dbReference type="InterPro" id="IPR019968">
    <property type="entry name" value="Urea_ABC_transptr_substrate-bd"/>
</dbReference>
<dbReference type="OrthoDB" id="9783240at2"/>
<dbReference type="PANTHER" id="PTHR47628">
    <property type="match status" value="1"/>
</dbReference>
<evidence type="ECO:0000259" key="6">
    <source>
        <dbReference type="Pfam" id="PF13458"/>
    </source>
</evidence>
<dbReference type="EMBL" id="WNHB01000013">
    <property type="protein sequence ID" value="MTT32184.1"/>
    <property type="molecule type" value="Genomic_DNA"/>
</dbReference>
<keyword evidence="2" id="KW-0813">Transport</keyword>
<dbReference type="InterPro" id="IPR000709">
    <property type="entry name" value="Leu_Ile_Val-bd"/>
</dbReference>
<keyword evidence="4" id="KW-0029">Amino-acid transport</keyword>
<dbReference type="Proteomes" id="UP000440978">
    <property type="component" value="Unassembled WGS sequence"/>
</dbReference>
<keyword evidence="3 5" id="KW-0732">Signal</keyword>
<evidence type="ECO:0000256" key="4">
    <source>
        <dbReference type="ARBA" id="ARBA00022970"/>
    </source>
</evidence>
<dbReference type="InterPro" id="IPR028082">
    <property type="entry name" value="Peripla_BP_I"/>
</dbReference>
<dbReference type="Gene3D" id="3.40.50.2300">
    <property type="match status" value="2"/>
</dbReference>
<evidence type="ECO:0000256" key="5">
    <source>
        <dbReference type="SAM" id="SignalP"/>
    </source>
</evidence>
<dbReference type="PROSITE" id="PS51257">
    <property type="entry name" value="PROKAR_LIPOPROTEIN"/>
    <property type="match status" value="1"/>
</dbReference>
<name>A0A6N8CPS9_9BACI</name>
<feature type="signal peptide" evidence="5">
    <location>
        <begin position="1"/>
        <end position="27"/>
    </location>
</feature>